<sequence>MVVIGLGRFGSALAVELVNGGHQVLGIDSDERLVQAMSSQLTHVVTADTTDEETLRELGVQDMDSAVVAIGADLESSILTTSLLLQLGVKQVWAKSNSTSHGRILEQLGAHHVIFPEKEMGRRVAHMVSGESLDYVHIDEDFVMVKCESPVQFDGKNLAELKIRSTYGVTVVAVSHGDGNYVPAFPETVLSTGDHLVIAGRKKPLDEFVQLD</sequence>
<dbReference type="GO" id="GO:0008324">
    <property type="term" value="F:monoatomic cation transmembrane transporter activity"/>
    <property type="evidence" value="ECO:0007669"/>
    <property type="project" value="InterPro"/>
</dbReference>
<dbReference type="InterPro" id="IPR050721">
    <property type="entry name" value="Trk_Ktr_HKT_K-transport"/>
</dbReference>
<dbReference type="InterPro" id="IPR036721">
    <property type="entry name" value="RCK_C_sf"/>
</dbReference>
<dbReference type="PANTHER" id="PTHR43833:SF7">
    <property type="entry name" value="KTR SYSTEM POTASSIUM UPTAKE PROTEIN C"/>
    <property type="match status" value="1"/>
</dbReference>
<protein>
    <submittedName>
        <fullName evidence="3">Potassium transporter</fullName>
    </submittedName>
</protein>
<evidence type="ECO:0000259" key="1">
    <source>
        <dbReference type="PROSITE" id="PS51201"/>
    </source>
</evidence>
<dbReference type="Pfam" id="PF02080">
    <property type="entry name" value="TrkA_C"/>
    <property type="match status" value="1"/>
</dbReference>
<dbReference type="PROSITE" id="PS51202">
    <property type="entry name" value="RCK_C"/>
    <property type="match status" value="1"/>
</dbReference>
<evidence type="ECO:0000313" key="3">
    <source>
        <dbReference type="EMBL" id="AOY56686.1"/>
    </source>
</evidence>
<dbReference type="SUPFAM" id="SSF116726">
    <property type="entry name" value="TrkA C-terminal domain-like"/>
    <property type="match status" value="1"/>
</dbReference>
<dbReference type="Gene3D" id="3.30.70.1450">
    <property type="entry name" value="Regulator of K+ conductance, C-terminal domain"/>
    <property type="match status" value="1"/>
</dbReference>
<dbReference type="PROSITE" id="PS51201">
    <property type="entry name" value="RCK_N"/>
    <property type="match status" value="1"/>
</dbReference>
<evidence type="ECO:0000259" key="2">
    <source>
        <dbReference type="PROSITE" id="PS51202"/>
    </source>
</evidence>
<dbReference type="KEGG" id="rpla:A4Z71_01395"/>
<dbReference type="InterPro" id="IPR003148">
    <property type="entry name" value="RCK_N"/>
</dbReference>
<gene>
    <name evidence="3" type="ORF">A4Z71_01395</name>
</gene>
<reference evidence="3 4" key="1">
    <citation type="journal article" date="2016" name="Biochim. Biophys. Acta">
        <title>Photochemical characterization of actinorhodopsin and its functional existence in the natural host.</title>
        <authorList>
            <person name="Nakamura S."/>
            <person name="Kikukawa T."/>
            <person name="Tamogami J."/>
            <person name="Kamiya M."/>
            <person name="Aizawa T."/>
            <person name="Hahn M.W."/>
            <person name="Ihara K."/>
            <person name="Kamo N."/>
            <person name="Demura M."/>
        </authorList>
    </citation>
    <scope>NUCLEOTIDE SEQUENCE [LARGE SCALE GENOMIC DNA]</scope>
    <source>
        <strain evidence="3 4">MWH-Dar1</strain>
    </source>
</reference>
<dbReference type="STRING" id="535712.A4Z71_01395"/>
<dbReference type="PANTHER" id="PTHR43833">
    <property type="entry name" value="POTASSIUM CHANNEL PROTEIN 2-RELATED-RELATED"/>
    <property type="match status" value="1"/>
</dbReference>
<dbReference type="EMBL" id="CP015208">
    <property type="protein sequence ID" value="AOY56686.1"/>
    <property type="molecule type" value="Genomic_DNA"/>
</dbReference>
<dbReference type="InterPro" id="IPR006037">
    <property type="entry name" value="RCK_C"/>
</dbReference>
<feature type="domain" description="RCK N-terminal" evidence="1">
    <location>
        <begin position="1"/>
        <end position="114"/>
    </location>
</feature>
<evidence type="ECO:0000313" key="4">
    <source>
        <dbReference type="Proteomes" id="UP000243784"/>
    </source>
</evidence>
<dbReference type="Proteomes" id="UP000243784">
    <property type="component" value="Chromosome"/>
</dbReference>
<feature type="domain" description="RCK C-terminal" evidence="2">
    <location>
        <begin position="130"/>
        <end position="212"/>
    </location>
</feature>
<dbReference type="AlphaFoldDB" id="A0A1D9E0W4"/>
<accession>A0A1D9E0W4</accession>
<dbReference type="GO" id="GO:0006813">
    <property type="term" value="P:potassium ion transport"/>
    <property type="evidence" value="ECO:0007669"/>
    <property type="project" value="InterPro"/>
</dbReference>
<proteinExistence type="predicted"/>
<dbReference type="SUPFAM" id="SSF51735">
    <property type="entry name" value="NAD(P)-binding Rossmann-fold domains"/>
    <property type="match status" value="1"/>
</dbReference>
<organism evidence="3 4">
    <name type="scientific">Candidatus Rhodoluna planktonica</name>
    <dbReference type="NCBI Taxonomy" id="535712"/>
    <lineage>
        <taxon>Bacteria</taxon>
        <taxon>Bacillati</taxon>
        <taxon>Actinomycetota</taxon>
        <taxon>Actinomycetes</taxon>
        <taxon>Micrococcales</taxon>
        <taxon>Microbacteriaceae</taxon>
        <taxon>Luna cluster</taxon>
        <taxon>Luna-1 subcluster</taxon>
        <taxon>Rhodoluna</taxon>
    </lineage>
</organism>
<name>A0A1D9E0W4_9MICO</name>
<dbReference type="InterPro" id="IPR036291">
    <property type="entry name" value="NAD(P)-bd_dom_sf"/>
</dbReference>
<keyword evidence="4" id="KW-1185">Reference proteome</keyword>
<dbReference type="Gene3D" id="3.40.50.720">
    <property type="entry name" value="NAD(P)-binding Rossmann-like Domain"/>
    <property type="match status" value="1"/>
</dbReference>
<dbReference type="Pfam" id="PF02254">
    <property type="entry name" value="TrkA_N"/>
    <property type="match status" value="1"/>
</dbReference>